<protein>
    <submittedName>
        <fullName evidence="4">Alcohol dehydrogenase catalytic domain-containing protein</fullName>
    </submittedName>
</protein>
<organism evidence="4 5">
    <name type="scientific">Fimbriimonas ginsengisoli</name>
    <dbReference type="NCBI Taxonomy" id="1005039"/>
    <lineage>
        <taxon>Bacteria</taxon>
        <taxon>Bacillati</taxon>
        <taxon>Armatimonadota</taxon>
        <taxon>Fimbriimonadia</taxon>
        <taxon>Fimbriimonadales</taxon>
        <taxon>Fimbriimonadaceae</taxon>
        <taxon>Fimbriimonas</taxon>
    </lineage>
</organism>
<dbReference type="Pfam" id="PF00107">
    <property type="entry name" value="ADH_zinc_N"/>
    <property type="match status" value="1"/>
</dbReference>
<dbReference type="SUPFAM" id="SSF51735">
    <property type="entry name" value="NAD(P)-binding Rossmann-fold domains"/>
    <property type="match status" value="1"/>
</dbReference>
<feature type="domain" description="Alcohol dehydrogenase-like N-terminal" evidence="3">
    <location>
        <begin position="40"/>
        <end position="141"/>
    </location>
</feature>
<name>A0A931LXC0_FIMGI</name>
<dbReference type="AlphaFoldDB" id="A0A931LXC0"/>
<reference evidence="4" key="1">
    <citation type="submission" date="2020-07" db="EMBL/GenBank/DDBJ databases">
        <title>Huge and variable diversity of episymbiotic CPR bacteria and DPANN archaea in groundwater ecosystems.</title>
        <authorList>
            <person name="He C.Y."/>
            <person name="Keren R."/>
            <person name="Whittaker M."/>
            <person name="Farag I.F."/>
            <person name="Doudna J."/>
            <person name="Cate J.H.D."/>
            <person name="Banfield J.F."/>
        </authorList>
    </citation>
    <scope>NUCLEOTIDE SEQUENCE</scope>
    <source>
        <strain evidence="4">NC_groundwater_17_Pr7_B-0.1um_64_12</strain>
    </source>
</reference>
<dbReference type="InterPro" id="IPR011032">
    <property type="entry name" value="GroES-like_sf"/>
</dbReference>
<dbReference type="InterPro" id="IPR013154">
    <property type="entry name" value="ADH-like_N"/>
</dbReference>
<evidence type="ECO:0000259" key="2">
    <source>
        <dbReference type="Pfam" id="PF00107"/>
    </source>
</evidence>
<accession>A0A931LXC0</accession>
<evidence type="ECO:0000256" key="1">
    <source>
        <dbReference type="ARBA" id="ARBA00023002"/>
    </source>
</evidence>
<dbReference type="PANTHER" id="PTHR43401:SF2">
    <property type="entry name" value="L-THREONINE 3-DEHYDROGENASE"/>
    <property type="match status" value="1"/>
</dbReference>
<dbReference type="InterPro" id="IPR036291">
    <property type="entry name" value="NAD(P)-bd_dom_sf"/>
</dbReference>
<dbReference type="Gene3D" id="3.40.50.720">
    <property type="entry name" value="NAD(P)-binding Rossmann-like Domain"/>
    <property type="match status" value="1"/>
</dbReference>
<dbReference type="Pfam" id="PF08240">
    <property type="entry name" value="ADH_N"/>
    <property type="match status" value="1"/>
</dbReference>
<dbReference type="EMBL" id="JACOSL010000062">
    <property type="protein sequence ID" value="MBI1757402.1"/>
    <property type="molecule type" value="Genomic_DNA"/>
</dbReference>
<dbReference type="PANTHER" id="PTHR43401">
    <property type="entry name" value="L-THREONINE 3-DEHYDROGENASE"/>
    <property type="match status" value="1"/>
</dbReference>
<dbReference type="GO" id="GO:0016491">
    <property type="term" value="F:oxidoreductase activity"/>
    <property type="evidence" value="ECO:0007669"/>
    <property type="project" value="UniProtKB-KW"/>
</dbReference>
<dbReference type="InterPro" id="IPR013149">
    <property type="entry name" value="ADH-like_C"/>
</dbReference>
<dbReference type="Gene3D" id="3.90.180.10">
    <property type="entry name" value="Medium-chain alcohol dehydrogenases, catalytic domain"/>
    <property type="match status" value="1"/>
</dbReference>
<sequence length="347" mass="37552">MNADNLRGEAALAVPDRMRRAVLVRPGEIRIEETPTPKPGPSEVLVRVVAATTCGSDLKAYLRGHPKMPMPGPFGHEYSGIVAASGVGASFEPGQAVMGVHTAPCRACLWCERGQENLCESIMDTMVLGAYAEYLLIPHRIASANLFAKPDDLPFEVACLLEPLSCVAQALELAPPRVGDRCLVIGPGAIGLMFVAGLRRLGVQEIVLAGRNPERLAVGERLGARTASLREADLPNSFDLVIECTGQVEIWERSVSFARRGGTVILFGGCPPGTQARFDTARLHYDQIRLVSPFHFGTAAVRQAREWLLEPGFDLRPLLSGDRPLDELEAAFNDLQAGRGLKFVIRP</sequence>
<keyword evidence="1" id="KW-0560">Oxidoreductase</keyword>
<comment type="caution">
    <text evidence="4">The sequence shown here is derived from an EMBL/GenBank/DDBJ whole genome shotgun (WGS) entry which is preliminary data.</text>
</comment>
<proteinExistence type="predicted"/>
<evidence type="ECO:0000313" key="5">
    <source>
        <dbReference type="Proteomes" id="UP000727962"/>
    </source>
</evidence>
<dbReference type="SUPFAM" id="SSF50129">
    <property type="entry name" value="GroES-like"/>
    <property type="match status" value="1"/>
</dbReference>
<evidence type="ECO:0000259" key="3">
    <source>
        <dbReference type="Pfam" id="PF08240"/>
    </source>
</evidence>
<dbReference type="InterPro" id="IPR050129">
    <property type="entry name" value="Zn_alcohol_dh"/>
</dbReference>
<dbReference type="Proteomes" id="UP000727962">
    <property type="component" value="Unassembled WGS sequence"/>
</dbReference>
<evidence type="ECO:0000313" key="4">
    <source>
        <dbReference type="EMBL" id="MBI1757402.1"/>
    </source>
</evidence>
<gene>
    <name evidence="4" type="ORF">HYR64_09885</name>
</gene>
<feature type="domain" description="Alcohol dehydrogenase-like C-terminal" evidence="2">
    <location>
        <begin position="189"/>
        <end position="308"/>
    </location>
</feature>